<dbReference type="PANTHER" id="PTHR37835">
    <property type="entry name" value="ALPHA-CLOSTRIPAIN"/>
    <property type="match status" value="1"/>
</dbReference>
<dbReference type="InterPro" id="IPR005077">
    <property type="entry name" value="Peptidase_C11"/>
</dbReference>
<gene>
    <name evidence="2" type="ORF">EXN75_03430</name>
</gene>
<evidence type="ECO:0000256" key="1">
    <source>
        <dbReference type="SAM" id="SignalP"/>
    </source>
</evidence>
<dbReference type="EMBL" id="SGVY01000006">
    <property type="protein sequence ID" value="TFH83358.1"/>
    <property type="molecule type" value="Genomic_DNA"/>
</dbReference>
<feature type="chain" id="PRO_5021318686" description="Clostripain family protein" evidence="1">
    <location>
        <begin position="17"/>
        <end position="440"/>
    </location>
</feature>
<evidence type="ECO:0008006" key="4">
    <source>
        <dbReference type="Google" id="ProtNLM"/>
    </source>
</evidence>
<accession>A0A4Y8VSS8</accession>
<keyword evidence="3" id="KW-1185">Reference proteome</keyword>
<dbReference type="PROSITE" id="PS51257">
    <property type="entry name" value="PROKAR_LIPOPROTEIN"/>
    <property type="match status" value="1"/>
</dbReference>
<keyword evidence="1" id="KW-0732">Signal</keyword>
<sequence>MIKKLFTLFICMISLAMTFTGCSEEAFDTDSVNKQTILAFYPWTGGKSSTELLGYLQNNIDSICDGIIDRKGLNNSRVLVFLSDKYNHSTLYDLQYNATTKSVDRVPLKEYEGASYASAEGIADILNEVKTQASALNYALIVGAHGCGWTYASDWNKYPYYARPSVTRPSDSALSGYSAADNSATGYSATGISSFSGIQFGPDPNAPLTRFFGSVSLAENAMDISTLAEGIRESGLKMQYILFDVCYMSNIETAYELKDVTNYLVATSSEIMAKGIPYRSMWSYLNGTTPNYSSLVNGIVNFYKNSNFPYCNMAAIDCRQLDELANVMKEINQKYTLDTTIPLDSIQPLDGFLPHLTYDMAVYVDSLRPNGYLKEQFSNQLKKTVKAAAHTDCAYTALRQYPEVTIKIKNYCGLSISDPSQHPVAIRGKEKTGWWKATHE</sequence>
<organism evidence="2 3">
    <name type="scientific">Segatella hominis</name>
    <dbReference type="NCBI Taxonomy" id="2518605"/>
    <lineage>
        <taxon>Bacteria</taxon>
        <taxon>Pseudomonadati</taxon>
        <taxon>Bacteroidota</taxon>
        <taxon>Bacteroidia</taxon>
        <taxon>Bacteroidales</taxon>
        <taxon>Prevotellaceae</taxon>
        <taxon>Segatella</taxon>
    </lineage>
</organism>
<dbReference type="RefSeq" id="WP_118117438.1">
    <property type="nucleotide sequence ID" value="NZ_SGVY01000006.1"/>
</dbReference>
<dbReference type="Pfam" id="PF03415">
    <property type="entry name" value="Peptidase_C11"/>
    <property type="match status" value="1"/>
</dbReference>
<evidence type="ECO:0000313" key="2">
    <source>
        <dbReference type="EMBL" id="TFH83358.1"/>
    </source>
</evidence>
<reference evidence="2 3" key="1">
    <citation type="submission" date="2019-02" db="EMBL/GenBank/DDBJ databases">
        <title>Draft Genome Sequence of the Prevotella sp. BCRC 81118, Isolated from Human Feces.</title>
        <authorList>
            <person name="Huang C.-H."/>
        </authorList>
    </citation>
    <scope>NUCLEOTIDE SEQUENCE [LARGE SCALE GENOMIC DNA]</scope>
    <source>
        <strain evidence="2 3">BCRC 81118</strain>
    </source>
</reference>
<dbReference type="AlphaFoldDB" id="A0A4Y8VSS8"/>
<dbReference type="GeneID" id="302994348"/>
<comment type="caution">
    <text evidence="2">The sequence shown here is derived from an EMBL/GenBank/DDBJ whole genome shotgun (WGS) entry which is preliminary data.</text>
</comment>
<feature type="signal peptide" evidence="1">
    <location>
        <begin position="1"/>
        <end position="16"/>
    </location>
</feature>
<proteinExistence type="predicted"/>
<evidence type="ECO:0000313" key="3">
    <source>
        <dbReference type="Proteomes" id="UP000297872"/>
    </source>
</evidence>
<dbReference type="Proteomes" id="UP000297872">
    <property type="component" value="Unassembled WGS sequence"/>
</dbReference>
<name>A0A4Y8VSS8_9BACT</name>
<dbReference type="OrthoDB" id="5507507at2"/>
<dbReference type="PANTHER" id="PTHR37835:SF1">
    <property type="entry name" value="ALPHA-CLOSTRIPAIN"/>
    <property type="match status" value="1"/>
</dbReference>
<dbReference type="Gene3D" id="3.40.50.11970">
    <property type="match status" value="1"/>
</dbReference>
<protein>
    <recommendedName>
        <fullName evidence="4">Clostripain family protein</fullName>
    </recommendedName>
</protein>